<evidence type="ECO:0000313" key="2">
    <source>
        <dbReference type="Proteomes" id="UP001638806"/>
    </source>
</evidence>
<gene>
    <name evidence="1" type="ORF">ACCO45_003975</name>
</gene>
<accession>A0ACC4E1G5</accession>
<name>A0ACC4E1G5_PURLI</name>
<reference evidence="1" key="1">
    <citation type="submission" date="2024-12" db="EMBL/GenBank/DDBJ databases">
        <title>Comparative genomics and development of molecular markers within Purpureocillium lilacinum and among Purpureocillium species.</title>
        <authorList>
            <person name="Yeh Z.-Y."/>
            <person name="Ni N.-T."/>
            <person name="Lo P.-H."/>
            <person name="Mushyakhwo K."/>
            <person name="Lin C.-F."/>
            <person name="Nai Y.-S."/>
        </authorList>
    </citation>
    <scope>NUCLEOTIDE SEQUENCE</scope>
    <source>
        <strain evidence="1">NCHU-NPUST-175</strain>
    </source>
</reference>
<evidence type="ECO:0000313" key="1">
    <source>
        <dbReference type="EMBL" id="KAL3962452.1"/>
    </source>
</evidence>
<comment type="caution">
    <text evidence="1">The sequence shown here is derived from an EMBL/GenBank/DDBJ whole genome shotgun (WGS) entry which is preliminary data.</text>
</comment>
<keyword evidence="2" id="KW-1185">Reference proteome</keyword>
<organism evidence="1 2">
    <name type="scientific">Purpureocillium lilacinum</name>
    <name type="common">Paecilomyces lilacinus</name>
    <dbReference type="NCBI Taxonomy" id="33203"/>
    <lineage>
        <taxon>Eukaryota</taxon>
        <taxon>Fungi</taxon>
        <taxon>Dikarya</taxon>
        <taxon>Ascomycota</taxon>
        <taxon>Pezizomycotina</taxon>
        <taxon>Sordariomycetes</taxon>
        <taxon>Hypocreomycetidae</taxon>
        <taxon>Hypocreales</taxon>
        <taxon>Ophiocordycipitaceae</taxon>
        <taxon>Purpureocillium</taxon>
    </lineage>
</organism>
<protein>
    <submittedName>
        <fullName evidence="1">Uncharacterized protein</fullName>
    </submittedName>
</protein>
<dbReference type="Proteomes" id="UP001638806">
    <property type="component" value="Unassembled WGS sequence"/>
</dbReference>
<dbReference type="EMBL" id="JBGNUJ010000003">
    <property type="protein sequence ID" value="KAL3962452.1"/>
    <property type="molecule type" value="Genomic_DNA"/>
</dbReference>
<sequence length="219" mass="23203">MVLKITCATLPRKAEAIPTRLRTAPSFASPPTSIVHAGRDRGSGQTCRRGAATDAGNGPRLMTESGSLCGCSHHACASSASRLGNDGTESSRDTIAGTVMERRCTLKFFYWRESRVGPPPLLALIFPCHISLLLPRGTDQAGVALGPDLGSAVRSHEQHSGGVAALTTAVCQELPSSPVDRGVKGRVLHDRKEGRRPGSSRIRRDASRGVPLHVDEGPR</sequence>
<proteinExistence type="predicted"/>